<protein>
    <recommendedName>
        <fullName evidence="11">Cysteine protease</fullName>
        <ecNumber evidence="11">3.4.22.-</ecNumber>
    </recommendedName>
</protein>
<dbReference type="EC" id="3.4.22.-" evidence="11"/>
<keyword evidence="8" id="KW-0653">Protein transport</keyword>
<reference evidence="13 14" key="1">
    <citation type="submission" date="2024-01" db="EMBL/GenBank/DDBJ databases">
        <authorList>
            <consortium name="Genoscope - CEA"/>
            <person name="William W."/>
        </authorList>
    </citation>
    <scope>NUCLEOTIDE SEQUENCE [LARGE SCALE GENOMIC DNA]</scope>
    <source>
        <strain evidence="13 14">29B2s-10</strain>
    </source>
</reference>
<comment type="similarity">
    <text evidence="2 11">Belongs to the peptidase C54 family.</text>
</comment>
<dbReference type="InterPro" id="IPR038765">
    <property type="entry name" value="Papain-like_cys_pep_sf"/>
</dbReference>
<evidence type="ECO:0000256" key="9">
    <source>
        <dbReference type="ARBA" id="ARBA00023006"/>
    </source>
</evidence>
<dbReference type="SUPFAM" id="SSF54001">
    <property type="entry name" value="Cysteine proteinases"/>
    <property type="match status" value="1"/>
</dbReference>
<dbReference type="Proteomes" id="UP001497600">
    <property type="component" value="Chromosome D"/>
</dbReference>
<evidence type="ECO:0000313" key="13">
    <source>
        <dbReference type="EMBL" id="CAK7902581.1"/>
    </source>
</evidence>
<dbReference type="PANTHER" id="PTHR22624:SF49">
    <property type="entry name" value="CYSTEINE PROTEASE"/>
    <property type="match status" value="1"/>
</dbReference>
<evidence type="ECO:0000256" key="11">
    <source>
        <dbReference type="RuleBase" id="RU363115"/>
    </source>
</evidence>
<evidence type="ECO:0000256" key="5">
    <source>
        <dbReference type="ARBA" id="ARBA00022670"/>
    </source>
</evidence>
<dbReference type="InterPro" id="IPR005078">
    <property type="entry name" value="Peptidase_C54"/>
</dbReference>
<evidence type="ECO:0000256" key="3">
    <source>
        <dbReference type="ARBA" id="ARBA00022448"/>
    </source>
</evidence>
<evidence type="ECO:0000256" key="1">
    <source>
        <dbReference type="ARBA" id="ARBA00004329"/>
    </source>
</evidence>
<keyword evidence="6 11" id="KW-0378">Hydrolase</keyword>
<evidence type="ECO:0000313" key="14">
    <source>
        <dbReference type="Proteomes" id="UP001497600"/>
    </source>
</evidence>
<comment type="function">
    <text evidence="11">Required for selective autophagic degradation of the nucleus (nucleophagy) as well as for mitophagy which contributes to regulate mitochondrial quantity and quality by eliminating the mitochondria to a basal level to fulfill cellular energy requirements and preventing excess ROS production.</text>
</comment>
<accession>A0ABP0EBT7</accession>
<comment type="subcellular location">
    <subcellularLocation>
        <location evidence="11">Nucleus</location>
    </subcellularLocation>
    <subcellularLocation>
        <location evidence="11">Cytoplasm</location>
    </subcellularLocation>
    <subcellularLocation>
        <location evidence="1">Preautophagosomal structure</location>
    </subcellularLocation>
</comment>
<evidence type="ECO:0000259" key="12">
    <source>
        <dbReference type="Pfam" id="PF03416"/>
    </source>
</evidence>
<evidence type="ECO:0000256" key="2">
    <source>
        <dbReference type="ARBA" id="ARBA00010958"/>
    </source>
</evidence>
<evidence type="ECO:0000256" key="10">
    <source>
        <dbReference type="ARBA" id="ARBA00029362"/>
    </source>
</evidence>
<organism evidence="13 14">
    <name type="scientific">[Candida] anglica</name>
    <dbReference type="NCBI Taxonomy" id="148631"/>
    <lineage>
        <taxon>Eukaryota</taxon>
        <taxon>Fungi</taxon>
        <taxon>Dikarya</taxon>
        <taxon>Ascomycota</taxon>
        <taxon>Saccharomycotina</taxon>
        <taxon>Pichiomycetes</taxon>
        <taxon>Debaryomycetaceae</taxon>
        <taxon>Kurtzmaniella</taxon>
    </lineage>
</organism>
<dbReference type="EMBL" id="OZ004256">
    <property type="protein sequence ID" value="CAK7902581.1"/>
    <property type="molecule type" value="Genomic_DNA"/>
</dbReference>
<evidence type="ECO:0000256" key="4">
    <source>
        <dbReference type="ARBA" id="ARBA00022490"/>
    </source>
</evidence>
<dbReference type="Pfam" id="PF03416">
    <property type="entry name" value="Peptidase_C54"/>
    <property type="match status" value="1"/>
</dbReference>
<dbReference type="GO" id="GO:0008233">
    <property type="term" value="F:peptidase activity"/>
    <property type="evidence" value="ECO:0007669"/>
    <property type="project" value="UniProtKB-KW"/>
</dbReference>
<proteinExistence type="inferred from homology"/>
<keyword evidence="5 11" id="KW-0645">Protease</keyword>
<dbReference type="InterPro" id="IPR046792">
    <property type="entry name" value="Peptidase_C54_cat"/>
</dbReference>
<keyword evidence="7" id="KW-0788">Thiol protease</keyword>
<gene>
    <name evidence="13" type="primary">ATG4</name>
    <name evidence="13" type="ORF">CAAN4_D00650</name>
</gene>
<keyword evidence="9" id="KW-0072">Autophagy</keyword>
<keyword evidence="14" id="KW-1185">Reference proteome</keyword>
<evidence type="ECO:0000256" key="6">
    <source>
        <dbReference type="ARBA" id="ARBA00022801"/>
    </source>
</evidence>
<dbReference type="PANTHER" id="PTHR22624">
    <property type="entry name" value="CYSTEINE PROTEASE ATG4"/>
    <property type="match status" value="1"/>
</dbReference>
<evidence type="ECO:0000256" key="8">
    <source>
        <dbReference type="ARBA" id="ARBA00022927"/>
    </source>
</evidence>
<dbReference type="GO" id="GO:0006508">
    <property type="term" value="P:proteolysis"/>
    <property type="evidence" value="ECO:0007669"/>
    <property type="project" value="UniProtKB-KW"/>
</dbReference>
<feature type="domain" description="Peptidase C54 catalytic" evidence="12">
    <location>
        <begin position="79"/>
        <end position="382"/>
    </location>
</feature>
<keyword evidence="3" id="KW-0813">Transport</keyword>
<evidence type="ECO:0000256" key="7">
    <source>
        <dbReference type="ARBA" id="ARBA00022807"/>
    </source>
</evidence>
<keyword evidence="11" id="KW-0539">Nucleus</keyword>
<sequence>MSEVSEEDNLPLKLSQLWHNLIEKQPYVQKSPIVILGRRYVDKEQPQVPDHKIDVDQQAQNLENNKTNLLSSPSFDYSQVESDIRSRIWLTYRTGFEPIPKAVDGPQPLSFVQSMIFNRNLTSTIYNIHSLTDNESFSTDVGWGCMIRTSQSLLANTYQKILLGRDFTYDDMSNSNQTSLKKHNLLIDLFRDSTSAPFSIHNFIKVATESPLQVKPGEWFGPNAASLSIKRLCNKLKLEPNTPNVSIPQIDVIISESSDLYDDVIKSNFNSDTQKPLLVLLPIRLGIEKINSYYYASLFQLLSLNQSVGIAGGKPSSSYYFFGYQGSKFLYLDPHYPQYCQPDDYSTYHTTRYSYLDIQEMDPSMMVGILLMDIKDYYDFKENCTTMGNKIVNFHNTSVSGDSKPKRKMSEFVNITRGDLSSQDEDFVPIDEEIDNDYIDIGEEIENITQEESVTVEKSENNEEPVTVEIDDGFSVRSTSAEIV</sequence>
<comment type="catalytic activity">
    <reaction evidence="10">
        <text>[protein]-C-terminal L-amino acid-glycyl-phosphatidylethanolamide + H2O = [protein]-C-terminal L-amino acid-glycine + a 1,2-diacyl-sn-glycero-3-phosphoethanolamine</text>
        <dbReference type="Rhea" id="RHEA:67548"/>
        <dbReference type="Rhea" id="RHEA-COMP:17323"/>
        <dbReference type="Rhea" id="RHEA-COMP:17324"/>
        <dbReference type="ChEBI" id="CHEBI:15377"/>
        <dbReference type="ChEBI" id="CHEBI:64612"/>
        <dbReference type="ChEBI" id="CHEBI:172940"/>
        <dbReference type="ChEBI" id="CHEBI:172941"/>
    </reaction>
    <physiologicalReaction direction="left-to-right" evidence="10">
        <dbReference type="Rhea" id="RHEA:67549"/>
    </physiologicalReaction>
</comment>
<keyword evidence="4 11" id="KW-0963">Cytoplasm</keyword>
<name>A0ABP0EBT7_9ASCO</name>